<proteinExistence type="predicted"/>
<reference evidence="2 3" key="1">
    <citation type="submission" date="2023-11" db="EMBL/GenBank/DDBJ databases">
        <title>Bacillus jintuensis, isolated from a mudflat on the Beibu Gulf coast.</title>
        <authorList>
            <person name="Li M."/>
        </authorList>
    </citation>
    <scope>NUCLEOTIDE SEQUENCE [LARGE SCALE GENOMIC DNA]</scope>
    <source>
        <strain evidence="2 3">31A1R</strain>
    </source>
</reference>
<gene>
    <name evidence="2" type="ORF">SM124_10515</name>
</gene>
<feature type="transmembrane region" description="Helical" evidence="1">
    <location>
        <begin position="48"/>
        <end position="67"/>
    </location>
</feature>
<keyword evidence="1" id="KW-0812">Transmembrane</keyword>
<keyword evidence="1" id="KW-1133">Transmembrane helix</keyword>
<evidence type="ECO:0000313" key="2">
    <source>
        <dbReference type="EMBL" id="MDZ5472181.1"/>
    </source>
</evidence>
<comment type="caution">
    <text evidence="2">The sequence shown here is derived from an EMBL/GenBank/DDBJ whole genome shotgun (WGS) entry which is preliminary data.</text>
</comment>
<protein>
    <recommendedName>
        <fullName evidence="4">DUF4179 domain-containing protein</fullName>
    </recommendedName>
</protein>
<evidence type="ECO:0000256" key="1">
    <source>
        <dbReference type="SAM" id="Phobius"/>
    </source>
</evidence>
<keyword evidence="3" id="KW-1185">Reference proteome</keyword>
<dbReference type="EMBL" id="JAXOFX010000005">
    <property type="protein sequence ID" value="MDZ5472181.1"/>
    <property type="molecule type" value="Genomic_DNA"/>
</dbReference>
<evidence type="ECO:0008006" key="4">
    <source>
        <dbReference type="Google" id="ProtNLM"/>
    </source>
</evidence>
<dbReference type="Proteomes" id="UP001290455">
    <property type="component" value="Unassembled WGS sequence"/>
</dbReference>
<name>A0ABU5IYH2_9BACI</name>
<sequence>MSTNEEEKVIDEIMNRTKLDLVPVPDELENRINKWVQMKKRSKRSSKLKYSLGAAAAGIVLAGTVLLSPTAMTYAKEIPLLGAALSWFEQLDESKGVKTAEENGYKPANPYTFTVGEYEMEMDHLYLEDKELFFTLAVKGGRINDIVFKDKYGYNFKMGEYLEVAVESKDFKRDEESVAGGASTSGIQKISDEFYVMMKHTLYVDPVSVEEFLNNPRNALTFDVSVDGKTSSIEVPVAQSKIKLGKHLAQNVNIEIENQNSFNVEKLSVYPTRMVLEITGGSEEAFLKMVSNEKNSPYLKDNNGNVYPLRLLQVNSNDYKLESRSTLYFDQEVKDLNLHVVKETKEELVVPLNIIKE</sequence>
<organism evidence="2 3">
    <name type="scientific">Robertmurraya mangrovi</name>
    <dbReference type="NCBI Taxonomy" id="3098077"/>
    <lineage>
        <taxon>Bacteria</taxon>
        <taxon>Bacillati</taxon>
        <taxon>Bacillota</taxon>
        <taxon>Bacilli</taxon>
        <taxon>Bacillales</taxon>
        <taxon>Bacillaceae</taxon>
        <taxon>Robertmurraya</taxon>
    </lineage>
</organism>
<accession>A0ABU5IYH2</accession>
<evidence type="ECO:0000313" key="3">
    <source>
        <dbReference type="Proteomes" id="UP001290455"/>
    </source>
</evidence>
<dbReference type="RefSeq" id="WP_322446479.1">
    <property type="nucleotide sequence ID" value="NZ_JAXOFX010000005.1"/>
</dbReference>
<keyword evidence="1" id="KW-0472">Membrane</keyword>